<evidence type="ECO:0000256" key="1">
    <source>
        <dbReference type="SAM" id="Phobius"/>
    </source>
</evidence>
<dbReference type="OrthoDB" id="1682804at2"/>
<keyword evidence="3" id="KW-1185">Reference proteome</keyword>
<feature type="transmembrane region" description="Helical" evidence="1">
    <location>
        <begin position="103"/>
        <end position="121"/>
    </location>
</feature>
<dbReference type="RefSeq" id="WP_034989203.1">
    <property type="nucleotide sequence ID" value="NZ_AYZF01000002.1"/>
</dbReference>
<evidence type="ECO:0000313" key="3">
    <source>
        <dbReference type="Proteomes" id="UP000050961"/>
    </source>
</evidence>
<keyword evidence="1" id="KW-0472">Membrane</keyword>
<dbReference type="EMBL" id="AYZF01000002">
    <property type="protein sequence ID" value="KRN07461.1"/>
    <property type="molecule type" value="Genomic_DNA"/>
</dbReference>
<dbReference type="PATRIC" id="fig|1423806.3.peg.752"/>
<evidence type="ECO:0008006" key="4">
    <source>
        <dbReference type="Google" id="ProtNLM"/>
    </source>
</evidence>
<accession>A0A023CZH3</accession>
<keyword evidence="1" id="KW-1133">Transmembrane helix</keyword>
<dbReference type="Pfam" id="PF07843">
    <property type="entry name" value="DUF1634"/>
    <property type="match status" value="1"/>
</dbReference>
<evidence type="ECO:0000313" key="2">
    <source>
        <dbReference type="EMBL" id="KRN07461.1"/>
    </source>
</evidence>
<organism evidence="2 3">
    <name type="scientific">Liquorilactobacillus sucicola DSM 21376 = JCM 15457</name>
    <dbReference type="NCBI Taxonomy" id="1423806"/>
    <lineage>
        <taxon>Bacteria</taxon>
        <taxon>Bacillati</taxon>
        <taxon>Bacillota</taxon>
        <taxon>Bacilli</taxon>
        <taxon>Lactobacillales</taxon>
        <taxon>Lactobacillaceae</taxon>
        <taxon>Liquorilactobacillus</taxon>
    </lineage>
</organism>
<protein>
    <recommendedName>
        <fullName evidence="4">Integral membrane protein</fullName>
    </recommendedName>
</protein>
<proteinExistence type="predicted"/>
<dbReference type="STRING" id="1423806.FD15_GL000740"/>
<reference evidence="2 3" key="1">
    <citation type="journal article" date="2015" name="Genome Announc.">
        <title>Expanding the biotechnology potential of lactobacilli through comparative genomics of 213 strains and associated genera.</title>
        <authorList>
            <person name="Sun Z."/>
            <person name="Harris H.M."/>
            <person name="McCann A."/>
            <person name="Guo C."/>
            <person name="Argimon S."/>
            <person name="Zhang W."/>
            <person name="Yang X."/>
            <person name="Jeffery I.B."/>
            <person name="Cooney J.C."/>
            <person name="Kagawa T.F."/>
            <person name="Liu W."/>
            <person name="Song Y."/>
            <person name="Salvetti E."/>
            <person name="Wrobel A."/>
            <person name="Rasinkangas P."/>
            <person name="Parkhill J."/>
            <person name="Rea M.C."/>
            <person name="O'Sullivan O."/>
            <person name="Ritari J."/>
            <person name="Douillard F.P."/>
            <person name="Paul Ross R."/>
            <person name="Yang R."/>
            <person name="Briner A.E."/>
            <person name="Felis G.E."/>
            <person name="de Vos W.M."/>
            <person name="Barrangou R."/>
            <person name="Klaenhammer T.R."/>
            <person name="Caufield P.W."/>
            <person name="Cui Y."/>
            <person name="Zhang H."/>
            <person name="O'Toole P.W."/>
        </authorList>
    </citation>
    <scope>NUCLEOTIDE SEQUENCE [LARGE SCALE GENOMIC DNA]</scope>
    <source>
        <strain evidence="2 3">DSM 21376</strain>
    </source>
</reference>
<dbReference type="Proteomes" id="UP000050961">
    <property type="component" value="Unassembled WGS sequence"/>
</dbReference>
<dbReference type="InterPro" id="IPR012861">
    <property type="entry name" value="DUF1634"/>
</dbReference>
<name>A0A023CZH3_9LACO</name>
<gene>
    <name evidence="2" type="ORF">FD15_GL000740</name>
</gene>
<dbReference type="AlphaFoldDB" id="A0A023CZH3"/>
<keyword evidence="1" id="KW-0812">Transmembrane</keyword>
<dbReference type="eggNOG" id="COG4272">
    <property type="taxonomic scope" value="Bacteria"/>
</dbReference>
<feature type="transmembrane region" description="Helical" evidence="1">
    <location>
        <begin position="21"/>
        <end position="43"/>
    </location>
</feature>
<comment type="caution">
    <text evidence="2">The sequence shown here is derived from an EMBL/GenBank/DDBJ whole genome shotgun (WGS) entry which is preliminary data.</text>
</comment>
<feature type="transmembrane region" description="Helical" evidence="1">
    <location>
        <begin position="70"/>
        <end position="91"/>
    </location>
</feature>
<sequence>MNSKNKNTAAEMEEIEIIIGKIMRVGVLLATLFMLAGLLLLLITSNSGYPGKSFPTTIAAILSGLTEFKAFAFMMTGIFLLILTPFLRVVISVYAFYKEKDTLYVYITLTVLFILIISFLIGHH</sequence>